<dbReference type="SMART" id="SM00065">
    <property type="entry name" value="GAF"/>
    <property type="match status" value="3"/>
</dbReference>
<dbReference type="GO" id="GO:0016020">
    <property type="term" value="C:membrane"/>
    <property type="evidence" value="ECO:0007669"/>
    <property type="project" value="UniProtKB-SubCell"/>
</dbReference>
<dbReference type="CDD" id="cd00130">
    <property type="entry name" value="PAS"/>
    <property type="match status" value="1"/>
</dbReference>
<evidence type="ECO:0000313" key="9">
    <source>
        <dbReference type="Proteomes" id="UP000552709"/>
    </source>
</evidence>
<evidence type="ECO:0000256" key="4">
    <source>
        <dbReference type="ARBA" id="ARBA00022679"/>
    </source>
</evidence>
<name>A0A7W8NDU9_9DEIO</name>
<dbReference type="InterPro" id="IPR050351">
    <property type="entry name" value="BphY/WalK/GraS-like"/>
</dbReference>
<dbReference type="EMBL" id="JACHFL010000006">
    <property type="protein sequence ID" value="MBB5363599.1"/>
    <property type="molecule type" value="Genomic_DNA"/>
</dbReference>
<protein>
    <recommendedName>
        <fullName evidence="2">histidine kinase</fullName>
        <ecNumber evidence="2">2.7.13.3</ecNumber>
    </recommendedName>
</protein>
<dbReference type="GO" id="GO:0000156">
    <property type="term" value="F:phosphorelay response regulator activity"/>
    <property type="evidence" value="ECO:0007669"/>
    <property type="project" value="TreeGrafter"/>
</dbReference>
<dbReference type="Pfam" id="PF13185">
    <property type="entry name" value="GAF_2"/>
    <property type="match status" value="1"/>
</dbReference>
<dbReference type="GO" id="GO:0030295">
    <property type="term" value="F:protein kinase activator activity"/>
    <property type="evidence" value="ECO:0007669"/>
    <property type="project" value="TreeGrafter"/>
</dbReference>
<dbReference type="NCBIfam" id="TIGR00229">
    <property type="entry name" value="sensory_box"/>
    <property type="match status" value="1"/>
</dbReference>
<gene>
    <name evidence="8" type="ORF">HNQ08_002705</name>
</gene>
<dbReference type="Gene3D" id="3.30.565.10">
    <property type="entry name" value="Histidine kinase-like ATPase, C-terminal domain"/>
    <property type="match status" value="1"/>
</dbReference>
<sequence>MPDSPEALDVIQLTLPELLDHVQDVFYILDDGFRFTFFNAAAQRALGLTPDALGKTMGDVLPQVVTGEGYQRLQDALGSQRAAHFEVFSVVMRRWVSLDAYPSAGGLIVYHRDIHERKQAEDHVRALATISTSLIGTSSAREVAEVLVQIVPPALGVDFAVVVTLDQEDEVLRVIAANGLTEESFRSWATFPLASPVPLATAAREGHAVFVHSREEAEQSFQALLSVANTHEAWAALPLQFGAHTFGALGLSFLTPRLFDPAEQAFLKAVAAQAAQALERARSQEAEARIRQYGAFLTRASGDLANSLDLNATLESLARLAVPAVADWCAVYLPNGEELRVVAVAHQKPEKVELVRAVTTAMPLRLDDPGGAPEVLRTGQAVFVPVVTPALIDLQGRTPEHTRQLHALGLRSYLCVPMVAHGRTVGVLAFALTETERFYDTQDLDFALELAQRAGVALDHARLYQEAQQWAATLERTVEDRTRELAARNRALDAFGVLSRDLAVETDRVNLLRRAQQILLTLLPHGLTGYFELDGGRWQVRSLVGEMPDGTFEVALSRGLPRGEAPVLDLPFETQAPLYQDHYQPSAQHVPLDALMRLLSTASFPVGTGNGSFGVLVIALYQQHGWTPADRALLETALGQVRLALERAEAVEGLARRTAELEEVNAELDAFSYSVSHDLRAPLRHIMGFSSVLRRAVGEDAPERVLRPLGIIETSALRLTALTEALLSFAHTSRQPISVRDVDLNVVVREACQDLHLEAGGAQVEMRLDTLPTVRGDAILLRQVMVNLLGNAVKYSAPNPTPVVTVSSCEQSGEVVVTVTDNGVGFDPQYADKLFGMFSRLHRADEFEGNGVGLAMVKKVVQRHGGRVWAESTPGAGAAFHVALPLNV</sequence>
<dbReference type="SUPFAM" id="SSF55785">
    <property type="entry name" value="PYP-like sensor domain (PAS domain)"/>
    <property type="match status" value="1"/>
</dbReference>
<feature type="domain" description="Histidine kinase" evidence="7">
    <location>
        <begin position="674"/>
        <end position="888"/>
    </location>
</feature>
<dbReference type="SMART" id="SM00387">
    <property type="entry name" value="HATPase_c"/>
    <property type="match status" value="1"/>
</dbReference>
<keyword evidence="9" id="KW-1185">Reference proteome</keyword>
<dbReference type="SUPFAM" id="SSF55781">
    <property type="entry name" value="GAF domain-like"/>
    <property type="match status" value="3"/>
</dbReference>
<dbReference type="InterPro" id="IPR035965">
    <property type="entry name" value="PAS-like_dom_sf"/>
</dbReference>
<dbReference type="InterPro" id="IPR005467">
    <property type="entry name" value="His_kinase_dom"/>
</dbReference>
<keyword evidence="4" id="KW-0808">Transferase</keyword>
<dbReference type="SUPFAM" id="SSF55874">
    <property type="entry name" value="ATPase domain of HSP90 chaperone/DNA topoisomerase II/histidine kinase"/>
    <property type="match status" value="1"/>
</dbReference>
<evidence type="ECO:0000256" key="5">
    <source>
        <dbReference type="ARBA" id="ARBA00022777"/>
    </source>
</evidence>
<dbReference type="InterPro" id="IPR029016">
    <property type="entry name" value="GAF-like_dom_sf"/>
</dbReference>
<dbReference type="PROSITE" id="PS50109">
    <property type="entry name" value="HIS_KIN"/>
    <property type="match status" value="1"/>
</dbReference>
<dbReference type="Pfam" id="PF02518">
    <property type="entry name" value="HATPase_c"/>
    <property type="match status" value="1"/>
</dbReference>
<dbReference type="InterPro" id="IPR036890">
    <property type="entry name" value="HATPase_C_sf"/>
</dbReference>
<dbReference type="Pfam" id="PF01590">
    <property type="entry name" value="GAF"/>
    <property type="match status" value="1"/>
</dbReference>
<evidence type="ECO:0000256" key="2">
    <source>
        <dbReference type="ARBA" id="ARBA00012438"/>
    </source>
</evidence>
<dbReference type="Gene3D" id="3.30.450.20">
    <property type="entry name" value="PAS domain"/>
    <property type="match status" value="1"/>
</dbReference>
<dbReference type="InterPro" id="IPR013656">
    <property type="entry name" value="PAS_4"/>
</dbReference>
<dbReference type="FunFam" id="3.30.565.10:FF:000006">
    <property type="entry name" value="Sensor histidine kinase WalK"/>
    <property type="match status" value="1"/>
</dbReference>
<dbReference type="InterPro" id="IPR036097">
    <property type="entry name" value="HisK_dim/P_sf"/>
</dbReference>
<dbReference type="CDD" id="cd00082">
    <property type="entry name" value="HisKA"/>
    <property type="match status" value="1"/>
</dbReference>
<dbReference type="Gene3D" id="3.30.450.40">
    <property type="match status" value="3"/>
</dbReference>
<dbReference type="SUPFAM" id="SSF47384">
    <property type="entry name" value="Homodimeric domain of signal transducing histidine kinase"/>
    <property type="match status" value="1"/>
</dbReference>
<dbReference type="GO" id="GO:0007234">
    <property type="term" value="P:osmosensory signaling via phosphorelay pathway"/>
    <property type="evidence" value="ECO:0007669"/>
    <property type="project" value="TreeGrafter"/>
</dbReference>
<dbReference type="AlphaFoldDB" id="A0A7W8NDU9"/>
<dbReference type="Pfam" id="PF00512">
    <property type="entry name" value="HisKA"/>
    <property type="match status" value="1"/>
</dbReference>
<dbReference type="InterPro" id="IPR004358">
    <property type="entry name" value="Sig_transdc_His_kin-like_C"/>
</dbReference>
<keyword evidence="6" id="KW-0472">Membrane</keyword>
<dbReference type="Pfam" id="PF08448">
    <property type="entry name" value="PAS_4"/>
    <property type="match status" value="1"/>
</dbReference>
<dbReference type="InterPro" id="IPR000014">
    <property type="entry name" value="PAS"/>
</dbReference>
<dbReference type="EC" id="2.7.13.3" evidence="2"/>
<dbReference type="GO" id="GO:0000155">
    <property type="term" value="F:phosphorelay sensor kinase activity"/>
    <property type="evidence" value="ECO:0007669"/>
    <property type="project" value="InterPro"/>
</dbReference>
<evidence type="ECO:0000259" key="7">
    <source>
        <dbReference type="PROSITE" id="PS50109"/>
    </source>
</evidence>
<dbReference type="Gene3D" id="1.10.287.130">
    <property type="match status" value="1"/>
</dbReference>
<accession>A0A7W8NDU9</accession>
<dbReference type="InterPro" id="IPR003018">
    <property type="entry name" value="GAF"/>
</dbReference>
<dbReference type="SMART" id="SM00388">
    <property type="entry name" value="HisKA"/>
    <property type="match status" value="1"/>
</dbReference>
<dbReference type="PANTHER" id="PTHR42878">
    <property type="entry name" value="TWO-COMPONENT HISTIDINE KINASE"/>
    <property type="match status" value="1"/>
</dbReference>
<dbReference type="PRINTS" id="PR00344">
    <property type="entry name" value="BCTRLSENSOR"/>
</dbReference>
<organism evidence="8 9">
    <name type="scientific">Deinococcus humi</name>
    <dbReference type="NCBI Taxonomy" id="662880"/>
    <lineage>
        <taxon>Bacteria</taxon>
        <taxon>Thermotogati</taxon>
        <taxon>Deinococcota</taxon>
        <taxon>Deinococci</taxon>
        <taxon>Deinococcales</taxon>
        <taxon>Deinococcaceae</taxon>
        <taxon>Deinococcus</taxon>
    </lineage>
</organism>
<dbReference type="InterPro" id="IPR003594">
    <property type="entry name" value="HATPase_dom"/>
</dbReference>
<dbReference type="InterPro" id="IPR003661">
    <property type="entry name" value="HisK_dim/P_dom"/>
</dbReference>
<dbReference type="RefSeq" id="WP_184132802.1">
    <property type="nucleotide sequence ID" value="NZ_JACHFL010000006.1"/>
</dbReference>
<comment type="catalytic activity">
    <reaction evidence="1">
        <text>ATP + protein L-histidine = ADP + protein N-phospho-L-histidine.</text>
        <dbReference type="EC" id="2.7.13.3"/>
    </reaction>
</comment>
<comment type="caution">
    <text evidence="8">The sequence shown here is derived from an EMBL/GenBank/DDBJ whole genome shotgun (WGS) entry which is preliminary data.</text>
</comment>
<keyword evidence="3" id="KW-0597">Phosphoprotein</keyword>
<proteinExistence type="predicted"/>
<keyword evidence="5" id="KW-0418">Kinase</keyword>
<evidence type="ECO:0000313" key="8">
    <source>
        <dbReference type="EMBL" id="MBB5363599.1"/>
    </source>
</evidence>
<evidence type="ECO:0000256" key="1">
    <source>
        <dbReference type="ARBA" id="ARBA00000085"/>
    </source>
</evidence>
<reference evidence="8 9" key="1">
    <citation type="submission" date="2020-08" db="EMBL/GenBank/DDBJ databases">
        <title>Genomic Encyclopedia of Type Strains, Phase IV (KMG-IV): sequencing the most valuable type-strain genomes for metagenomic binning, comparative biology and taxonomic classification.</title>
        <authorList>
            <person name="Goeker M."/>
        </authorList>
    </citation>
    <scope>NUCLEOTIDE SEQUENCE [LARGE SCALE GENOMIC DNA]</scope>
    <source>
        <strain evidence="8 9">DSM 27939</strain>
    </source>
</reference>
<dbReference type="PANTHER" id="PTHR42878:SF15">
    <property type="entry name" value="BACTERIOPHYTOCHROME"/>
    <property type="match status" value="1"/>
</dbReference>
<evidence type="ECO:0000256" key="3">
    <source>
        <dbReference type="ARBA" id="ARBA00022553"/>
    </source>
</evidence>
<dbReference type="Proteomes" id="UP000552709">
    <property type="component" value="Unassembled WGS sequence"/>
</dbReference>
<evidence type="ECO:0000256" key="6">
    <source>
        <dbReference type="ARBA" id="ARBA00023136"/>
    </source>
</evidence>